<dbReference type="EMBL" id="AWXU01000067">
    <property type="protein sequence ID" value="KFN47213.1"/>
    <property type="molecule type" value="Genomic_DNA"/>
</dbReference>
<dbReference type="PANTHER" id="PTHR30471">
    <property type="entry name" value="DNA REPAIR PROTEIN RADC"/>
    <property type="match status" value="1"/>
</dbReference>
<dbReference type="InterPro" id="IPR025657">
    <property type="entry name" value="RadC_JAB"/>
</dbReference>
<evidence type="ECO:0000256" key="2">
    <source>
        <dbReference type="ARBA" id="ARBA00022723"/>
    </source>
</evidence>
<dbReference type="RefSeq" id="WP_043798396.1">
    <property type="nucleotide sequence ID" value="NZ_AWXU01000067.1"/>
</dbReference>
<keyword evidence="3" id="KW-0378">Hydrolase</keyword>
<keyword evidence="8" id="KW-1185">Reference proteome</keyword>
<feature type="domain" description="MPN" evidence="6">
    <location>
        <begin position="1"/>
        <end position="73"/>
    </location>
</feature>
<keyword evidence="4" id="KW-0862">Zinc</keyword>
<dbReference type="InterPro" id="IPR020891">
    <property type="entry name" value="UPF0758_CS"/>
</dbReference>
<dbReference type="PROSITE" id="PS50249">
    <property type="entry name" value="MPN"/>
    <property type="match status" value="1"/>
</dbReference>
<dbReference type="Pfam" id="PF04002">
    <property type="entry name" value="RadC"/>
    <property type="match status" value="1"/>
</dbReference>
<accession>A0A091B3N0</accession>
<dbReference type="PANTHER" id="PTHR30471:SF3">
    <property type="entry name" value="UPF0758 PROTEIN YEES-RELATED"/>
    <property type="match status" value="1"/>
</dbReference>
<evidence type="ECO:0000256" key="5">
    <source>
        <dbReference type="ARBA" id="ARBA00023049"/>
    </source>
</evidence>
<dbReference type="Proteomes" id="UP000029391">
    <property type="component" value="Unassembled WGS sequence"/>
</dbReference>
<organism evidence="7 8">
    <name type="scientific">Arenimonas composti TR7-09 = DSM 18010</name>
    <dbReference type="NCBI Taxonomy" id="1121013"/>
    <lineage>
        <taxon>Bacteria</taxon>
        <taxon>Pseudomonadati</taxon>
        <taxon>Pseudomonadota</taxon>
        <taxon>Gammaproteobacteria</taxon>
        <taxon>Lysobacterales</taxon>
        <taxon>Lysobacteraceae</taxon>
        <taxon>Arenimonas</taxon>
    </lineage>
</organism>
<proteinExistence type="predicted"/>
<dbReference type="GO" id="GO:0006508">
    <property type="term" value="P:proteolysis"/>
    <property type="evidence" value="ECO:0007669"/>
    <property type="project" value="UniProtKB-KW"/>
</dbReference>
<reference evidence="7 8" key="1">
    <citation type="submission" date="2013-09" db="EMBL/GenBank/DDBJ databases">
        <title>Genome sequencing of Arenimonas composti.</title>
        <authorList>
            <person name="Chen F."/>
            <person name="Wang G."/>
        </authorList>
    </citation>
    <scope>NUCLEOTIDE SEQUENCE [LARGE SCALE GENOMIC DNA]</scope>
    <source>
        <strain evidence="7 8">TR7-09</strain>
    </source>
</reference>
<dbReference type="AlphaFoldDB" id="A0A091B3N0"/>
<keyword evidence="1" id="KW-0645">Protease</keyword>
<comment type="caution">
    <text evidence="7">The sequence shown here is derived from an EMBL/GenBank/DDBJ whole genome shotgun (WGS) entry which is preliminary data.</text>
</comment>
<dbReference type="Gene3D" id="3.40.140.10">
    <property type="entry name" value="Cytidine Deaminase, domain 2"/>
    <property type="match status" value="1"/>
</dbReference>
<dbReference type="GO" id="GO:0008237">
    <property type="term" value="F:metallopeptidase activity"/>
    <property type="evidence" value="ECO:0007669"/>
    <property type="project" value="UniProtKB-KW"/>
</dbReference>
<feature type="non-terminal residue" evidence="7">
    <location>
        <position position="1"/>
    </location>
</feature>
<dbReference type="InterPro" id="IPR001405">
    <property type="entry name" value="UPF0758"/>
</dbReference>
<protein>
    <recommendedName>
        <fullName evidence="6">MPN domain-containing protein</fullName>
    </recommendedName>
</protein>
<dbReference type="InterPro" id="IPR037518">
    <property type="entry name" value="MPN"/>
</dbReference>
<keyword evidence="2" id="KW-0479">Metal-binding</keyword>
<evidence type="ECO:0000313" key="7">
    <source>
        <dbReference type="EMBL" id="KFN47213.1"/>
    </source>
</evidence>
<evidence type="ECO:0000256" key="3">
    <source>
        <dbReference type="ARBA" id="ARBA00022801"/>
    </source>
</evidence>
<dbReference type="GO" id="GO:0046872">
    <property type="term" value="F:metal ion binding"/>
    <property type="evidence" value="ECO:0007669"/>
    <property type="project" value="UniProtKB-KW"/>
</dbReference>
<evidence type="ECO:0000313" key="8">
    <source>
        <dbReference type="Proteomes" id="UP000029391"/>
    </source>
</evidence>
<dbReference type="PROSITE" id="PS01302">
    <property type="entry name" value="UPF0758"/>
    <property type="match status" value="1"/>
</dbReference>
<evidence type="ECO:0000256" key="1">
    <source>
        <dbReference type="ARBA" id="ARBA00022670"/>
    </source>
</evidence>
<dbReference type="SUPFAM" id="SSF102712">
    <property type="entry name" value="JAB1/MPN domain"/>
    <property type="match status" value="1"/>
</dbReference>
<gene>
    <name evidence="7" type="ORF">P873_14580</name>
</gene>
<keyword evidence="5" id="KW-0482">Metalloprotease</keyword>
<name>A0A091B3N0_9GAMM</name>
<evidence type="ECO:0000259" key="6">
    <source>
        <dbReference type="PROSITE" id="PS50249"/>
    </source>
</evidence>
<dbReference type="eggNOG" id="COG2003">
    <property type="taxonomic scope" value="Bacteria"/>
</dbReference>
<sequence length="73" mass="7786">RLVQTFLRQALRCNAAAVIVSHNHPSGEVEPSAADRAVTTRLKQALGLVDIRLLDHVVVAGQESLSMASRGLA</sequence>
<evidence type="ECO:0000256" key="4">
    <source>
        <dbReference type="ARBA" id="ARBA00022833"/>
    </source>
</evidence>